<dbReference type="EMBL" id="KN835266">
    <property type="protein sequence ID" value="KIK41508.1"/>
    <property type="molecule type" value="Genomic_DNA"/>
</dbReference>
<name>A0A0D0BDY8_9AGAM</name>
<dbReference type="STRING" id="930992.A0A0D0BDY8"/>
<dbReference type="OrthoDB" id="2683143at2759"/>
<proteinExistence type="predicted"/>
<evidence type="ECO:0000313" key="3">
    <source>
        <dbReference type="Proteomes" id="UP000054485"/>
    </source>
</evidence>
<dbReference type="AlphaFoldDB" id="A0A0D0BDY8"/>
<accession>A0A0D0BDY8</accession>
<dbReference type="Proteomes" id="UP000054485">
    <property type="component" value="Unassembled WGS sequence"/>
</dbReference>
<gene>
    <name evidence="2" type="ORF">CY34DRAFT_12979</name>
</gene>
<reference evidence="2 3" key="1">
    <citation type="submission" date="2014-04" db="EMBL/GenBank/DDBJ databases">
        <authorList>
            <consortium name="DOE Joint Genome Institute"/>
            <person name="Kuo A."/>
            <person name="Ruytinx J."/>
            <person name="Rineau F."/>
            <person name="Colpaert J."/>
            <person name="Kohler A."/>
            <person name="Nagy L.G."/>
            <person name="Floudas D."/>
            <person name="Copeland A."/>
            <person name="Barry K.W."/>
            <person name="Cichocki N."/>
            <person name="Veneault-Fourrey C."/>
            <person name="LaButti K."/>
            <person name="Lindquist E.A."/>
            <person name="Lipzen A."/>
            <person name="Lundell T."/>
            <person name="Morin E."/>
            <person name="Murat C."/>
            <person name="Sun H."/>
            <person name="Tunlid A."/>
            <person name="Henrissat B."/>
            <person name="Grigoriev I.V."/>
            <person name="Hibbett D.S."/>
            <person name="Martin F."/>
            <person name="Nordberg H.P."/>
            <person name="Cantor M.N."/>
            <person name="Hua S.X."/>
        </authorList>
    </citation>
    <scope>NUCLEOTIDE SEQUENCE [LARGE SCALE GENOMIC DNA]</scope>
    <source>
        <strain evidence="2 3">UH-Slu-Lm8-n1</strain>
    </source>
</reference>
<reference evidence="3" key="2">
    <citation type="submission" date="2015-01" db="EMBL/GenBank/DDBJ databases">
        <title>Evolutionary Origins and Diversification of the Mycorrhizal Mutualists.</title>
        <authorList>
            <consortium name="DOE Joint Genome Institute"/>
            <consortium name="Mycorrhizal Genomics Consortium"/>
            <person name="Kohler A."/>
            <person name="Kuo A."/>
            <person name="Nagy L.G."/>
            <person name="Floudas D."/>
            <person name="Copeland A."/>
            <person name="Barry K.W."/>
            <person name="Cichocki N."/>
            <person name="Veneault-Fourrey C."/>
            <person name="LaButti K."/>
            <person name="Lindquist E.A."/>
            <person name="Lipzen A."/>
            <person name="Lundell T."/>
            <person name="Morin E."/>
            <person name="Murat C."/>
            <person name="Riley R."/>
            <person name="Ohm R."/>
            <person name="Sun H."/>
            <person name="Tunlid A."/>
            <person name="Henrissat B."/>
            <person name="Grigoriev I.V."/>
            <person name="Hibbett D.S."/>
            <person name="Martin F."/>
        </authorList>
    </citation>
    <scope>NUCLEOTIDE SEQUENCE [LARGE SCALE GENOMIC DNA]</scope>
    <source>
        <strain evidence="3">UH-Slu-Lm8-n1</strain>
    </source>
</reference>
<feature type="region of interest" description="Disordered" evidence="1">
    <location>
        <begin position="1"/>
        <end position="100"/>
    </location>
</feature>
<keyword evidence="3" id="KW-1185">Reference proteome</keyword>
<evidence type="ECO:0000313" key="2">
    <source>
        <dbReference type="EMBL" id="KIK41508.1"/>
    </source>
</evidence>
<sequence>MAARDFCQDSHPPAVQPHTKPTTRSRSPEYIQSSPPPVQDRRSEPYQAPRRSRSPERIPSPNTFDPTVDEYYPDPPANNLRQPTVEDVEEDGPDNVVPRPLDADEEALLEDVYSNVKQEDLRTSLSFIISLQNAFLNDAGTGLSEDAIERLRNPLQQQLSLDDDRALRLAIRLYLELNHSDEDYIKARAAHMEYDGVELPSLHQIKKIVAELSGVEEMMHDMCINTCIGFTGPFGDLQHCPECGEARYDQEVLARTTSKVKTPRKQFVTVPIGPQIQVLYWDPRSAQEMHYCTV</sequence>
<evidence type="ECO:0000256" key="1">
    <source>
        <dbReference type="SAM" id="MobiDB-lite"/>
    </source>
</evidence>
<dbReference type="InParanoid" id="A0A0D0BDY8"/>
<organism evidence="2 3">
    <name type="scientific">Suillus luteus UH-Slu-Lm8-n1</name>
    <dbReference type="NCBI Taxonomy" id="930992"/>
    <lineage>
        <taxon>Eukaryota</taxon>
        <taxon>Fungi</taxon>
        <taxon>Dikarya</taxon>
        <taxon>Basidiomycota</taxon>
        <taxon>Agaricomycotina</taxon>
        <taxon>Agaricomycetes</taxon>
        <taxon>Agaricomycetidae</taxon>
        <taxon>Boletales</taxon>
        <taxon>Suillineae</taxon>
        <taxon>Suillaceae</taxon>
        <taxon>Suillus</taxon>
    </lineage>
</organism>
<dbReference type="HOGENOM" id="CLU_947233_0_0_1"/>
<protein>
    <submittedName>
        <fullName evidence="2">Uncharacterized protein</fullName>
    </submittedName>
</protein>
<feature type="compositionally biased region" description="Polar residues" evidence="1">
    <location>
        <begin position="19"/>
        <end position="33"/>
    </location>
</feature>